<dbReference type="Proteomes" id="UP000075606">
    <property type="component" value="Unassembled WGS sequence"/>
</dbReference>
<dbReference type="InterPro" id="IPR010499">
    <property type="entry name" value="AraC_E-bd"/>
</dbReference>
<accession>A0A150X1N5</accession>
<reference evidence="2 3" key="1">
    <citation type="submission" date="2016-01" db="EMBL/GenBank/DDBJ databases">
        <title>Genome sequencing of Roseivirga spongicola UST030701-084.</title>
        <authorList>
            <person name="Selvaratnam C."/>
            <person name="Thevarajoo S."/>
            <person name="Goh K.M."/>
            <person name="Ee R."/>
            <person name="Chan K.-G."/>
            <person name="Chong C.S."/>
        </authorList>
    </citation>
    <scope>NUCLEOTIDE SEQUENCE [LARGE SCALE GENOMIC DNA]</scope>
    <source>
        <strain evidence="2 3">UST030701-084</strain>
    </source>
</reference>
<feature type="domain" description="AraC effector-binding" evidence="1">
    <location>
        <begin position="2"/>
        <end position="158"/>
    </location>
</feature>
<dbReference type="PANTHER" id="PTHR36444">
    <property type="entry name" value="TRANSCRIPTIONAL REGULATOR PROTEIN YOBU-RELATED"/>
    <property type="match status" value="1"/>
</dbReference>
<dbReference type="RefSeq" id="WP_084375756.1">
    <property type="nucleotide sequence ID" value="NZ_CP139724.1"/>
</dbReference>
<evidence type="ECO:0000313" key="3">
    <source>
        <dbReference type="Proteomes" id="UP000075606"/>
    </source>
</evidence>
<evidence type="ECO:0000313" key="2">
    <source>
        <dbReference type="EMBL" id="KYG72650.1"/>
    </source>
</evidence>
<protein>
    <submittedName>
        <fullName evidence="2">AraC family transcriptional regulator</fullName>
    </submittedName>
</protein>
<name>A0A150X1N5_9BACT</name>
<dbReference type="OrthoDB" id="8560232at2"/>
<dbReference type="STRING" id="333140.AWW68_17265"/>
<dbReference type="SMART" id="SM00871">
    <property type="entry name" value="AraC_E_bind"/>
    <property type="match status" value="1"/>
</dbReference>
<keyword evidence="3" id="KW-1185">Reference proteome</keyword>
<dbReference type="SUPFAM" id="SSF55136">
    <property type="entry name" value="Probable bacterial effector-binding domain"/>
    <property type="match status" value="1"/>
</dbReference>
<dbReference type="Gene3D" id="3.20.80.10">
    <property type="entry name" value="Regulatory factor, effector binding domain"/>
    <property type="match status" value="1"/>
</dbReference>
<comment type="caution">
    <text evidence="2">The sequence shown here is derived from an EMBL/GenBank/DDBJ whole genome shotgun (WGS) entry which is preliminary data.</text>
</comment>
<dbReference type="InterPro" id="IPR011256">
    <property type="entry name" value="Reg_factor_effector_dom_sf"/>
</dbReference>
<dbReference type="AlphaFoldDB" id="A0A150X1N5"/>
<proteinExistence type="predicted"/>
<dbReference type="PANTHER" id="PTHR36444:SF3">
    <property type="entry name" value="TRANSCRIPTIONAL ACTIVATOR, PUTATIVE-RELATED"/>
    <property type="match status" value="1"/>
</dbReference>
<evidence type="ECO:0000259" key="1">
    <source>
        <dbReference type="SMART" id="SM00871"/>
    </source>
</evidence>
<dbReference type="InterPro" id="IPR053182">
    <property type="entry name" value="YobU-like_regulator"/>
</dbReference>
<sequence>MKEPKIEKLQKMQLVGKHITMSLSNNRTAELWGAFMPVRDSVLNRANDNYYSVEVYPEGYFEHFNPNTEFEKWAAVKVEEVTDLPEAMESLTVPEGLYAVFPFKGTPANVPQFMQHIFGVWLPHSKYQLDNRPHFALMGEKYKNNDPESEEDFWVPVRLK</sequence>
<dbReference type="InterPro" id="IPR029442">
    <property type="entry name" value="GyrI-like"/>
</dbReference>
<dbReference type="Pfam" id="PF06445">
    <property type="entry name" value="GyrI-like"/>
    <property type="match status" value="1"/>
</dbReference>
<dbReference type="EMBL" id="LRPC01000029">
    <property type="protein sequence ID" value="KYG72650.1"/>
    <property type="molecule type" value="Genomic_DNA"/>
</dbReference>
<organism evidence="2 3">
    <name type="scientific">Roseivirga spongicola</name>
    <dbReference type="NCBI Taxonomy" id="333140"/>
    <lineage>
        <taxon>Bacteria</taxon>
        <taxon>Pseudomonadati</taxon>
        <taxon>Bacteroidota</taxon>
        <taxon>Cytophagia</taxon>
        <taxon>Cytophagales</taxon>
        <taxon>Roseivirgaceae</taxon>
        <taxon>Roseivirga</taxon>
    </lineage>
</organism>
<gene>
    <name evidence="2" type="ORF">AWW68_17265</name>
</gene>